<dbReference type="Proteomes" id="UP000324800">
    <property type="component" value="Unassembled WGS sequence"/>
</dbReference>
<evidence type="ECO:0000313" key="2">
    <source>
        <dbReference type="EMBL" id="KAA6397062.1"/>
    </source>
</evidence>
<dbReference type="OrthoDB" id="41323at2759"/>
<comment type="caution">
    <text evidence="2">The sequence shown here is derived from an EMBL/GenBank/DDBJ whole genome shotgun (WGS) entry which is preliminary data.</text>
</comment>
<feature type="region of interest" description="Disordered" evidence="1">
    <location>
        <begin position="55"/>
        <end position="124"/>
    </location>
</feature>
<reference evidence="2 3" key="1">
    <citation type="submission" date="2019-03" db="EMBL/GenBank/DDBJ databases">
        <title>Single cell metagenomics reveals metabolic interactions within the superorganism composed of flagellate Streblomastix strix and complex community of Bacteroidetes bacteria on its surface.</title>
        <authorList>
            <person name="Treitli S.C."/>
            <person name="Kolisko M."/>
            <person name="Husnik F."/>
            <person name="Keeling P."/>
            <person name="Hampl V."/>
        </authorList>
    </citation>
    <scope>NUCLEOTIDE SEQUENCE [LARGE SCALE GENOMIC DNA]</scope>
    <source>
        <strain evidence="2">ST1C</strain>
    </source>
</reference>
<name>A0A5J4WR46_9EUKA</name>
<gene>
    <name evidence="2" type="ORF">EZS28_007411</name>
</gene>
<proteinExistence type="predicted"/>
<protein>
    <submittedName>
        <fullName evidence="2">Uncharacterized protein</fullName>
    </submittedName>
</protein>
<evidence type="ECO:0000256" key="1">
    <source>
        <dbReference type="SAM" id="MobiDB-lite"/>
    </source>
</evidence>
<feature type="compositionally biased region" description="Low complexity" evidence="1">
    <location>
        <begin position="94"/>
        <end position="106"/>
    </location>
</feature>
<organism evidence="2 3">
    <name type="scientific">Streblomastix strix</name>
    <dbReference type="NCBI Taxonomy" id="222440"/>
    <lineage>
        <taxon>Eukaryota</taxon>
        <taxon>Metamonada</taxon>
        <taxon>Preaxostyla</taxon>
        <taxon>Oxymonadida</taxon>
        <taxon>Streblomastigidae</taxon>
        <taxon>Streblomastix</taxon>
    </lineage>
</organism>
<sequence length="144" mass="16453">MYDPILQAPIVTDITPQGWGSTLELDSGEVLVAHEIRYLYSSIRFRKAESNRHFSTRSEGNLPHLPTSEHKNSNLTCTGKDKHNSRRSQQTVQIRRLSSSSILSRSNMNDMEHPSNSRSVGNLNNQTVDKIRYSEHKRLTCLMD</sequence>
<dbReference type="EMBL" id="SNRW01001270">
    <property type="protein sequence ID" value="KAA6397062.1"/>
    <property type="molecule type" value="Genomic_DNA"/>
</dbReference>
<dbReference type="AlphaFoldDB" id="A0A5J4WR46"/>
<evidence type="ECO:0000313" key="3">
    <source>
        <dbReference type="Proteomes" id="UP000324800"/>
    </source>
</evidence>
<accession>A0A5J4WR46</accession>